<dbReference type="GO" id="GO:0051087">
    <property type="term" value="F:protein-folding chaperone binding"/>
    <property type="evidence" value="ECO:0007669"/>
    <property type="project" value="InterPro"/>
</dbReference>
<reference evidence="2 3" key="1">
    <citation type="submission" date="2012-04" db="EMBL/GenBank/DDBJ databases">
        <title>The Genome Sequence of Saprolegnia declina VS20.</title>
        <authorList>
            <consortium name="The Broad Institute Genome Sequencing Platform"/>
            <person name="Russ C."/>
            <person name="Nusbaum C."/>
            <person name="Tyler B."/>
            <person name="van West P."/>
            <person name="Dieguez-Uribeondo J."/>
            <person name="de Bruijn I."/>
            <person name="Tripathy S."/>
            <person name="Jiang R."/>
            <person name="Young S.K."/>
            <person name="Zeng Q."/>
            <person name="Gargeya S."/>
            <person name="Fitzgerald M."/>
            <person name="Haas B."/>
            <person name="Abouelleil A."/>
            <person name="Alvarado L."/>
            <person name="Arachchi H.M."/>
            <person name="Berlin A."/>
            <person name="Chapman S.B."/>
            <person name="Goldberg J."/>
            <person name="Griggs A."/>
            <person name="Gujja S."/>
            <person name="Hansen M."/>
            <person name="Howarth C."/>
            <person name="Imamovic A."/>
            <person name="Larimer J."/>
            <person name="McCowen C."/>
            <person name="Montmayeur A."/>
            <person name="Murphy C."/>
            <person name="Neiman D."/>
            <person name="Pearson M."/>
            <person name="Priest M."/>
            <person name="Roberts A."/>
            <person name="Saif S."/>
            <person name="Shea T."/>
            <person name="Sisk P."/>
            <person name="Sykes S."/>
            <person name="Wortman J."/>
            <person name="Nusbaum C."/>
            <person name="Birren B."/>
        </authorList>
    </citation>
    <scope>NUCLEOTIDE SEQUENCE [LARGE SCALE GENOMIC DNA]</scope>
    <source>
        <strain evidence="2 3">VS20</strain>
    </source>
</reference>
<keyword evidence="3" id="KW-1185">Reference proteome</keyword>
<dbReference type="Gene3D" id="1.20.58.120">
    <property type="entry name" value="BAG domain"/>
    <property type="match status" value="1"/>
</dbReference>
<proteinExistence type="predicted"/>
<dbReference type="CDD" id="cd06464">
    <property type="entry name" value="ACD_sHsps-like"/>
    <property type="match status" value="1"/>
</dbReference>
<organism evidence="2 3">
    <name type="scientific">Saprolegnia diclina (strain VS20)</name>
    <dbReference type="NCBI Taxonomy" id="1156394"/>
    <lineage>
        <taxon>Eukaryota</taxon>
        <taxon>Sar</taxon>
        <taxon>Stramenopiles</taxon>
        <taxon>Oomycota</taxon>
        <taxon>Saprolegniomycetes</taxon>
        <taxon>Saprolegniales</taxon>
        <taxon>Saprolegniaceae</taxon>
        <taxon>Saprolegnia</taxon>
    </lineage>
</organism>
<dbReference type="InterPro" id="IPR008978">
    <property type="entry name" value="HSP20-like_chaperone"/>
</dbReference>
<dbReference type="InterPro" id="IPR036533">
    <property type="entry name" value="BAG_dom_sf"/>
</dbReference>
<dbReference type="GeneID" id="19946253"/>
<evidence type="ECO:0000313" key="3">
    <source>
        <dbReference type="Proteomes" id="UP000030762"/>
    </source>
</evidence>
<dbReference type="VEuPathDB" id="FungiDB:SDRG_05526"/>
<dbReference type="PROSITE" id="PS51035">
    <property type="entry name" value="BAG"/>
    <property type="match status" value="1"/>
</dbReference>
<evidence type="ECO:0000259" key="1">
    <source>
        <dbReference type="PROSITE" id="PS51035"/>
    </source>
</evidence>
<sequence length="293" mass="32188">MSTPSTSSATSQLAAIAGHIDRATDMVTSRLEHQRCIAAATLAASKWIMATHKGGDHLERVKQCKQRLGQYRARVLAQSERLTQLLMELDTIESNGDAAIRAERKRSVHRIQGLLKAADELLVKSERLLALANTVLLEAPTAAPLVSEPVQHDNEDHNMKRLLDTLPLWTPNAHFVNAGDSVVLRVDLAGVHDDSIDVSVTPEGLLQIAGYKFPTPRDIAFMHTHRWASRPRFGKFVVTHEWPRHVFDVANLSFRQLPTGVLEVVAARLSTPASYTVQSAATLPMARLVAGLA</sequence>
<evidence type="ECO:0000313" key="2">
    <source>
        <dbReference type="EMBL" id="EQC37305.1"/>
    </source>
</evidence>
<dbReference type="Gene3D" id="2.60.40.790">
    <property type="match status" value="1"/>
</dbReference>
<dbReference type="EMBL" id="JH767145">
    <property type="protein sequence ID" value="EQC37305.1"/>
    <property type="molecule type" value="Genomic_DNA"/>
</dbReference>
<dbReference type="Proteomes" id="UP000030762">
    <property type="component" value="Unassembled WGS sequence"/>
</dbReference>
<protein>
    <recommendedName>
        <fullName evidence="1">BAG domain-containing protein</fullName>
    </recommendedName>
</protein>
<dbReference type="OMA" id="QIAGYKF"/>
<dbReference type="InParanoid" id="T0QTF8"/>
<name>T0QTF8_SAPDV</name>
<dbReference type="SUPFAM" id="SSF49764">
    <property type="entry name" value="HSP20-like chaperones"/>
    <property type="match status" value="1"/>
</dbReference>
<dbReference type="RefSeq" id="XP_008609467.1">
    <property type="nucleotide sequence ID" value="XM_008611245.1"/>
</dbReference>
<accession>T0QTF8</accession>
<dbReference type="SUPFAM" id="SSF63491">
    <property type="entry name" value="BAG domain"/>
    <property type="match status" value="1"/>
</dbReference>
<gene>
    <name evidence="2" type="ORF">SDRG_05526</name>
</gene>
<dbReference type="InterPro" id="IPR003103">
    <property type="entry name" value="BAG_domain"/>
</dbReference>
<dbReference type="Pfam" id="PF02179">
    <property type="entry name" value="BAG"/>
    <property type="match status" value="1"/>
</dbReference>
<dbReference type="OrthoDB" id="72660at2759"/>
<dbReference type="AlphaFoldDB" id="T0QTF8"/>
<feature type="domain" description="BAG" evidence="1">
    <location>
        <begin position="79"/>
        <end position="122"/>
    </location>
</feature>